<dbReference type="InterPro" id="IPR050780">
    <property type="entry name" value="Mucin_vWF_Thrombospondin_sf"/>
</dbReference>
<reference evidence="4" key="1">
    <citation type="submission" date="2025-08" db="UniProtKB">
        <authorList>
            <consortium name="Ensembl"/>
        </authorList>
    </citation>
    <scope>IDENTIFICATION</scope>
</reference>
<dbReference type="GO" id="GO:0005615">
    <property type="term" value="C:extracellular space"/>
    <property type="evidence" value="ECO:0007669"/>
    <property type="project" value="TreeGrafter"/>
</dbReference>
<evidence type="ECO:0000313" key="4">
    <source>
        <dbReference type="Ensembl" id="ENSAOWP00000015435.1"/>
    </source>
</evidence>
<dbReference type="PANTHER" id="PTHR11339:SF373">
    <property type="entry name" value="VWFD DOMAIN-CONTAINING PROTEIN"/>
    <property type="match status" value="1"/>
</dbReference>
<evidence type="ECO:0000313" key="5">
    <source>
        <dbReference type="Proteomes" id="UP000694424"/>
    </source>
</evidence>
<dbReference type="PROSITE" id="PS51233">
    <property type="entry name" value="VWFD"/>
    <property type="match status" value="1"/>
</dbReference>
<dbReference type="AlphaFoldDB" id="A0A8B9S9Y2"/>
<keyword evidence="2" id="KW-0325">Glycoprotein</keyword>
<dbReference type="Proteomes" id="UP000694424">
    <property type="component" value="Unplaced"/>
</dbReference>
<sequence length="253" mass="26608">ILKQNKKQQNTVWGKSGVLKTADSFCWALDVYSRAYAGAVCGLCGNADGDTGNDFVTPDGRQLADPVQFADSWKVADVPGCSAGCTGNCPVCNEEQKKLYRGNGYCGVLARAGGPFAACHAAVDPAPFLEDCAFDACQYKGHRDTLCSAVAAYVTACQSQGVRLQEAGAKPTAPPNASKIGSRHLQNWVPKPPKLGPVTPFPTFPSGDGKVSLQSFAPLPSLSEMSMPADKLAEAGFIPSSCKKRQNKAMSPS</sequence>
<keyword evidence="5" id="KW-1185">Reference proteome</keyword>
<dbReference type="InterPro" id="IPR001846">
    <property type="entry name" value="VWF_type-D"/>
</dbReference>
<dbReference type="GO" id="GO:0031012">
    <property type="term" value="C:extracellular matrix"/>
    <property type="evidence" value="ECO:0007669"/>
    <property type="project" value="TreeGrafter"/>
</dbReference>
<dbReference type="Pfam" id="PF00094">
    <property type="entry name" value="VWD"/>
    <property type="match status" value="1"/>
</dbReference>
<protein>
    <recommendedName>
        <fullName evidence="3">VWFD domain-containing protein</fullName>
    </recommendedName>
</protein>
<keyword evidence="1" id="KW-1015">Disulfide bond</keyword>
<evidence type="ECO:0000259" key="3">
    <source>
        <dbReference type="PROSITE" id="PS51233"/>
    </source>
</evidence>
<evidence type="ECO:0000256" key="2">
    <source>
        <dbReference type="ARBA" id="ARBA00023180"/>
    </source>
</evidence>
<organism evidence="4 5">
    <name type="scientific">Apteryx owenii</name>
    <name type="common">Little spotted kiwi</name>
    <dbReference type="NCBI Taxonomy" id="8824"/>
    <lineage>
        <taxon>Eukaryota</taxon>
        <taxon>Metazoa</taxon>
        <taxon>Chordata</taxon>
        <taxon>Craniata</taxon>
        <taxon>Vertebrata</taxon>
        <taxon>Euteleostomi</taxon>
        <taxon>Archelosauria</taxon>
        <taxon>Archosauria</taxon>
        <taxon>Dinosauria</taxon>
        <taxon>Saurischia</taxon>
        <taxon>Theropoda</taxon>
        <taxon>Coelurosauria</taxon>
        <taxon>Aves</taxon>
        <taxon>Palaeognathae</taxon>
        <taxon>Apterygiformes</taxon>
        <taxon>Apterygidae</taxon>
        <taxon>Apteryx</taxon>
    </lineage>
</organism>
<dbReference type="Pfam" id="PF08742">
    <property type="entry name" value="C8"/>
    <property type="match status" value="1"/>
</dbReference>
<dbReference type="PANTHER" id="PTHR11339">
    <property type="entry name" value="EXTRACELLULAR MATRIX GLYCOPROTEIN RELATED"/>
    <property type="match status" value="1"/>
</dbReference>
<dbReference type="SMART" id="SM00832">
    <property type="entry name" value="C8"/>
    <property type="match status" value="1"/>
</dbReference>
<feature type="domain" description="VWFD" evidence="3">
    <location>
        <begin position="1"/>
        <end position="82"/>
    </location>
</feature>
<dbReference type="InterPro" id="IPR014853">
    <property type="entry name" value="VWF/SSPO/ZAN-like_Cys-rich_dom"/>
</dbReference>
<accession>A0A8B9S9Y2</accession>
<reference evidence="4" key="2">
    <citation type="submission" date="2025-09" db="UniProtKB">
        <authorList>
            <consortium name="Ensembl"/>
        </authorList>
    </citation>
    <scope>IDENTIFICATION</scope>
</reference>
<evidence type="ECO:0000256" key="1">
    <source>
        <dbReference type="ARBA" id="ARBA00023157"/>
    </source>
</evidence>
<dbReference type="Ensembl" id="ENSAOWT00000017526.1">
    <property type="protein sequence ID" value="ENSAOWP00000015435.1"/>
    <property type="gene ID" value="ENSAOWG00000010503.1"/>
</dbReference>
<name>A0A8B9S9Y2_APTOW</name>
<proteinExistence type="predicted"/>